<dbReference type="GO" id="GO:0004519">
    <property type="term" value="F:endonuclease activity"/>
    <property type="evidence" value="ECO:0007669"/>
    <property type="project" value="UniProtKB-KW"/>
</dbReference>
<keyword evidence="1" id="KW-0255">Endonuclease</keyword>
<name>A0ABZ2QJ99_9FLAO</name>
<dbReference type="EC" id="3.1.21.-" evidence="1"/>
<keyword evidence="2" id="KW-1185">Reference proteome</keyword>
<dbReference type="EMBL" id="CP147988">
    <property type="protein sequence ID" value="WXK51621.1"/>
    <property type="molecule type" value="Genomic_DNA"/>
</dbReference>
<dbReference type="Proteomes" id="UP001447857">
    <property type="component" value="Chromosome"/>
</dbReference>
<gene>
    <name evidence="1" type="ORF">V6624_08265</name>
</gene>
<dbReference type="InterPro" id="IPR019062">
    <property type="entry name" value="Restrct_endonuc_II_HpaII"/>
</dbReference>
<reference evidence="1 2" key="1">
    <citation type="submission" date="2024-02" db="EMBL/GenBank/DDBJ databases">
        <title>complete genome of Flavobacterium ginsenosidimutans Str. YTB16.</title>
        <authorList>
            <person name="Wang Q."/>
        </authorList>
    </citation>
    <scope>NUCLEOTIDE SEQUENCE [LARGE SCALE GENOMIC DNA]</scope>
    <source>
        <strain evidence="1 2">YTB16</strain>
    </source>
</reference>
<proteinExistence type="predicted"/>
<evidence type="ECO:0000313" key="1">
    <source>
        <dbReference type="EMBL" id="WXK51621.1"/>
    </source>
</evidence>
<protein>
    <submittedName>
        <fullName evidence="1">HpaII family restriction endonuclease</fullName>
        <ecNumber evidence="1">3.1.21.-</ecNumber>
    </submittedName>
</protein>
<keyword evidence="1" id="KW-0378">Hydrolase</keyword>
<accession>A0ABZ2QJ99</accession>
<sequence>MISGNKGEWSEIYTLLKLLSDGKLTPGDENINKLKGIFYPIVKILRTESNGSFEYSIHDDIVIISSDKEELLRIPMEEFKIRSLYLFEKIKENKQNTFAVPEIESFMSEIKCISLKADSKTKSDIQIVIHDLRTNQQPTLGFSIKSQIGNPSTLLNPGKPTNFIFKVTGLNYTEDIKYINSIFIKKGEKISRDIKGRINEILKRNGKLEFVKIENQIFGNNLALIDSLLPNILSEIVFDFYASKRSKLIELVEHAQENNPLNFDLSNNHKFYSYKIKKLLTDIALGMTPTKVWTGEYHATGGYLIVKNDGEIVCYHIYNKNEFENYLLNTTKLDTASTSRYEFGDLYIEKDTLYFKLNLQIRFIK</sequence>
<organism evidence="1 2">
    <name type="scientific">Flavobacterium ginsenosidimutans</name>
    <dbReference type="NCBI Taxonomy" id="687844"/>
    <lineage>
        <taxon>Bacteria</taxon>
        <taxon>Pseudomonadati</taxon>
        <taxon>Bacteroidota</taxon>
        <taxon>Flavobacteriia</taxon>
        <taxon>Flavobacteriales</taxon>
        <taxon>Flavobacteriaceae</taxon>
        <taxon>Flavobacterium</taxon>
    </lineage>
</organism>
<dbReference type="Pfam" id="PF09561">
    <property type="entry name" value="RE_HpaII"/>
    <property type="match status" value="1"/>
</dbReference>
<evidence type="ECO:0000313" key="2">
    <source>
        <dbReference type="Proteomes" id="UP001447857"/>
    </source>
</evidence>
<dbReference type="RefSeq" id="WP_338841529.1">
    <property type="nucleotide sequence ID" value="NZ_CP147988.1"/>
</dbReference>
<keyword evidence="1" id="KW-0540">Nuclease</keyword>
<dbReference type="GO" id="GO:0016787">
    <property type="term" value="F:hydrolase activity"/>
    <property type="evidence" value="ECO:0007669"/>
    <property type="project" value="UniProtKB-KW"/>
</dbReference>